<comment type="caution">
    <text evidence="15">The sequence shown here is derived from an EMBL/GenBank/DDBJ whole genome shotgun (WGS) entry which is preliminary data.</text>
</comment>
<dbReference type="Proteomes" id="UP000179283">
    <property type="component" value="Unassembled WGS sequence"/>
</dbReference>
<dbReference type="CDD" id="cd00814">
    <property type="entry name" value="MetRS_core"/>
    <property type="match status" value="1"/>
</dbReference>
<dbReference type="GO" id="GO:0004825">
    <property type="term" value="F:methionine-tRNA ligase activity"/>
    <property type="evidence" value="ECO:0007669"/>
    <property type="project" value="UniProtKB-EC"/>
</dbReference>
<feature type="domain" description="Methionyl/Leucyl tRNA synthetase" evidence="14">
    <location>
        <begin position="145"/>
        <end position="370"/>
    </location>
</feature>
<dbReference type="GO" id="GO:0046872">
    <property type="term" value="F:metal ion binding"/>
    <property type="evidence" value="ECO:0007669"/>
    <property type="project" value="UniProtKB-KW"/>
</dbReference>
<keyword evidence="5" id="KW-0479">Metal-binding</keyword>
<dbReference type="InterPro" id="IPR023457">
    <property type="entry name" value="Met-tRNA_synth_2"/>
</dbReference>
<dbReference type="SUPFAM" id="SSF47323">
    <property type="entry name" value="Anticodon-binding domain of a subclass of class I aminoacyl-tRNA synthetases"/>
    <property type="match status" value="1"/>
</dbReference>
<dbReference type="InterPro" id="IPR014729">
    <property type="entry name" value="Rossmann-like_a/b/a_fold"/>
</dbReference>
<evidence type="ECO:0000259" key="13">
    <source>
        <dbReference type="Pfam" id="PF01406"/>
    </source>
</evidence>
<comment type="cofactor">
    <cofactor evidence="1">
        <name>Zn(2+)</name>
        <dbReference type="ChEBI" id="CHEBI:29105"/>
    </cofactor>
</comment>
<dbReference type="InterPro" id="IPR009080">
    <property type="entry name" value="tRNAsynth_Ia_anticodon-bd"/>
</dbReference>
<dbReference type="PANTHER" id="PTHR43326">
    <property type="entry name" value="METHIONYL-TRNA SYNTHETASE"/>
    <property type="match status" value="1"/>
</dbReference>
<keyword evidence="6 12" id="KW-0547">Nucleotide-binding</keyword>
<comment type="similarity">
    <text evidence="12">Belongs to the class-I aminoacyl-tRNA synthetase family.</text>
</comment>
<evidence type="ECO:0000256" key="7">
    <source>
        <dbReference type="ARBA" id="ARBA00022833"/>
    </source>
</evidence>
<name>A0A1G2U4W3_9BACT</name>
<evidence type="ECO:0000256" key="8">
    <source>
        <dbReference type="ARBA" id="ARBA00022840"/>
    </source>
</evidence>
<keyword evidence="8 12" id="KW-0067">ATP-binding</keyword>
<feature type="domain" description="tRNA synthetases class I catalytic" evidence="13">
    <location>
        <begin position="10"/>
        <end position="134"/>
    </location>
</feature>
<protein>
    <recommendedName>
        <fullName evidence="2">methionine--tRNA ligase</fullName>
        <ecNumber evidence="2">6.1.1.10</ecNumber>
    </recommendedName>
    <alternativeName>
        <fullName evidence="11">Methionyl-tRNA synthetase</fullName>
    </alternativeName>
</protein>
<evidence type="ECO:0000313" key="15">
    <source>
        <dbReference type="EMBL" id="OHB04538.1"/>
    </source>
</evidence>
<evidence type="ECO:0000259" key="14">
    <source>
        <dbReference type="Pfam" id="PF09334"/>
    </source>
</evidence>
<evidence type="ECO:0000256" key="6">
    <source>
        <dbReference type="ARBA" id="ARBA00022741"/>
    </source>
</evidence>
<evidence type="ECO:0000256" key="10">
    <source>
        <dbReference type="ARBA" id="ARBA00023146"/>
    </source>
</evidence>
<dbReference type="Gene3D" id="3.40.50.620">
    <property type="entry name" value="HUPs"/>
    <property type="match status" value="1"/>
</dbReference>
<evidence type="ECO:0000313" key="16">
    <source>
        <dbReference type="Proteomes" id="UP000179283"/>
    </source>
</evidence>
<dbReference type="Gene3D" id="1.10.730.10">
    <property type="entry name" value="Isoleucyl-tRNA Synthetase, Domain 1"/>
    <property type="match status" value="1"/>
</dbReference>
<keyword evidence="10 12" id="KW-0030">Aminoacyl-tRNA synthetase</keyword>
<evidence type="ECO:0000256" key="11">
    <source>
        <dbReference type="ARBA" id="ARBA00030904"/>
    </source>
</evidence>
<dbReference type="Gene3D" id="2.170.220.10">
    <property type="match status" value="1"/>
</dbReference>
<dbReference type="EC" id="6.1.1.10" evidence="2"/>
<dbReference type="InterPro" id="IPR015413">
    <property type="entry name" value="Methionyl/Leucyl_tRNA_Synth"/>
</dbReference>
<keyword evidence="7" id="KW-0862">Zinc</keyword>
<evidence type="ECO:0000256" key="12">
    <source>
        <dbReference type="RuleBase" id="RU363039"/>
    </source>
</evidence>
<reference evidence="15 16" key="1">
    <citation type="journal article" date="2016" name="Nat. Commun.">
        <title>Thousands of microbial genomes shed light on interconnected biogeochemical processes in an aquifer system.</title>
        <authorList>
            <person name="Anantharaman K."/>
            <person name="Brown C.T."/>
            <person name="Hug L.A."/>
            <person name="Sharon I."/>
            <person name="Castelle C.J."/>
            <person name="Probst A.J."/>
            <person name="Thomas B.C."/>
            <person name="Singh A."/>
            <person name="Wilkins M.J."/>
            <person name="Karaoz U."/>
            <person name="Brodie E.L."/>
            <person name="Williams K.H."/>
            <person name="Hubbard S.S."/>
            <person name="Banfield J.F."/>
        </authorList>
    </citation>
    <scope>NUCLEOTIDE SEQUENCE [LARGE SCALE GENOMIC DNA]</scope>
</reference>
<dbReference type="InterPro" id="IPR001412">
    <property type="entry name" value="aa-tRNA-synth_I_CS"/>
</dbReference>
<evidence type="ECO:0000256" key="4">
    <source>
        <dbReference type="ARBA" id="ARBA00022598"/>
    </source>
</evidence>
<dbReference type="InterPro" id="IPR032678">
    <property type="entry name" value="tRNA-synt_1_cat_dom"/>
</dbReference>
<dbReference type="Pfam" id="PF09334">
    <property type="entry name" value="tRNA-synt_1g"/>
    <property type="match status" value="1"/>
</dbReference>
<dbReference type="SUPFAM" id="SSF52374">
    <property type="entry name" value="Nucleotidylyl transferase"/>
    <property type="match status" value="1"/>
</dbReference>
<dbReference type="PANTHER" id="PTHR43326:SF1">
    <property type="entry name" value="METHIONINE--TRNA LIGASE, MITOCHONDRIAL"/>
    <property type="match status" value="1"/>
</dbReference>
<evidence type="ECO:0000256" key="1">
    <source>
        <dbReference type="ARBA" id="ARBA00001947"/>
    </source>
</evidence>
<dbReference type="PRINTS" id="PR01041">
    <property type="entry name" value="TRNASYNTHMET"/>
</dbReference>
<evidence type="ECO:0000256" key="3">
    <source>
        <dbReference type="ARBA" id="ARBA00022490"/>
    </source>
</evidence>
<accession>A0A1G2U4W3</accession>
<dbReference type="GO" id="GO:0005524">
    <property type="term" value="F:ATP binding"/>
    <property type="evidence" value="ECO:0007669"/>
    <property type="project" value="UniProtKB-KW"/>
</dbReference>
<organism evidence="15 16">
    <name type="scientific">Candidatus Zambryskibacteria bacterium RIFCSPLOWO2_01_FULL_43_17</name>
    <dbReference type="NCBI Taxonomy" id="1802760"/>
    <lineage>
        <taxon>Bacteria</taxon>
        <taxon>Candidatus Zambryskiibacteriota</taxon>
    </lineage>
</organism>
<evidence type="ECO:0000256" key="2">
    <source>
        <dbReference type="ARBA" id="ARBA00012838"/>
    </source>
</evidence>
<keyword evidence="3" id="KW-0963">Cytoplasm</keyword>
<evidence type="ECO:0000256" key="5">
    <source>
        <dbReference type="ARBA" id="ARBA00022723"/>
    </source>
</evidence>
<dbReference type="AlphaFoldDB" id="A0A1G2U4W3"/>
<sequence length="482" mass="54121">MTSDSKGGKKSFYVTVPIYYPNANLHMGHVYTTTLADILARYHRLSGKEVYFLTGSDENTSKVIKSSESEGKSVEKYLDEITSGFKSLFEMINISSSDFIRTTDKEKHWPGVIAMWNALAASGDIYKNSYEGLYCSACEAFYTEKDLIEGKCPFHGTSPEMLKEENYFFRLSKYANQVAEKIKSGEFAILPDSRKNEILAFIERGVEDVSFSRPINVVPHGIPVPGDESQVIYVWCDALTNYISALGYGTDSDVLFKKFWPADVQIMGKDILRFHALIWPAMLLSAGLPLPKNILVHGMITSGGVKMSKSIGNVIDPMEVINEFGVEALRYYVAREISTFEDGDMTLERFKEAYNANLANGLGNLVARVMKMAETHLEKCPLLPEKSIPEDFASAMEQFEIQKAANIVWQKIQDLDSKIQATEPFKLVKSDLEKGRQIISELVIDLYTVGRMLNPIMPNTSEAIKYAVKSNISPINLFPRKD</sequence>
<dbReference type="PROSITE" id="PS00178">
    <property type="entry name" value="AA_TRNA_LIGASE_I"/>
    <property type="match status" value="1"/>
</dbReference>
<dbReference type="Pfam" id="PF01406">
    <property type="entry name" value="tRNA-synt_1e"/>
    <property type="match status" value="1"/>
</dbReference>
<dbReference type="GO" id="GO:0006431">
    <property type="term" value="P:methionyl-tRNA aminoacylation"/>
    <property type="evidence" value="ECO:0007669"/>
    <property type="project" value="InterPro"/>
</dbReference>
<keyword evidence="9 12" id="KW-0648">Protein biosynthesis</keyword>
<dbReference type="FunFam" id="2.170.220.10:FF:000003">
    <property type="entry name" value="Methionine--tRNA ligase"/>
    <property type="match status" value="1"/>
</dbReference>
<evidence type="ECO:0000256" key="9">
    <source>
        <dbReference type="ARBA" id="ARBA00022917"/>
    </source>
</evidence>
<keyword evidence="4 12" id="KW-0436">Ligase</keyword>
<dbReference type="InterPro" id="IPR033911">
    <property type="entry name" value="MetRS_core"/>
</dbReference>
<dbReference type="EMBL" id="MHWD01000008">
    <property type="protein sequence ID" value="OHB04538.1"/>
    <property type="molecule type" value="Genomic_DNA"/>
</dbReference>
<gene>
    <name evidence="15" type="ORF">A2920_01160</name>
</gene>
<proteinExistence type="inferred from homology"/>